<comment type="caution">
    <text evidence="1">The sequence shown here is derived from an EMBL/GenBank/DDBJ whole genome shotgun (WGS) entry which is preliminary data.</text>
</comment>
<dbReference type="AlphaFoldDB" id="A0A0J7Z255"/>
<organism evidence="1 2">
    <name type="scientific">Streptomyces viridochromogenes</name>
    <dbReference type="NCBI Taxonomy" id="1938"/>
    <lineage>
        <taxon>Bacteria</taxon>
        <taxon>Bacillati</taxon>
        <taxon>Actinomycetota</taxon>
        <taxon>Actinomycetes</taxon>
        <taxon>Kitasatosporales</taxon>
        <taxon>Streptomycetaceae</taxon>
        <taxon>Streptomyces</taxon>
    </lineage>
</organism>
<reference evidence="1 2" key="1">
    <citation type="submission" date="2015-06" db="EMBL/GenBank/DDBJ databases">
        <authorList>
            <person name="Ju K.-S."/>
            <person name="Doroghazi J.R."/>
            <person name="Metcalf W.W."/>
        </authorList>
    </citation>
    <scope>NUCLEOTIDE SEQUENCE [LARGE SCALE GENOMIC DNA]</scope>
    <source>
        <strain evidence="1 2">NRRL 3414</strain>
    </source>
</reference>
<name>A0A0J7Z255_STRVR</name>
<dbReference type="InterPro" id="IPR046828">
    <property type="entry name" value="RepSA"/>
</dbReference>
<dbReference type="RefSeq" id="WP_048585271.1">
    <property type="nucleotide sequence ID" value="NZ_LFNT01000056.1"/>
</dbReference>
<dbReference type="Pfam" id="PF20199">
    <property type="entry name" value="RepSA"/>
    <property type="match status" value="1"/>
</dbReference>
<dbReference type="EMBL" id="LFNT01000056">
    <property type="protein sequence ID" value="KMS69712.1"/>
    <property type="molecule type" value="Genomic_DNA"/>
</dbReference>
<dbReference type="PATRIC" id="fig|1938.3.peg.7085"/>
<dbReference type="OrthoDB" id="3203793at2"/>
<protein>
    <submittedName>
        <fullName evidence="1">Replication initiation protein</fullName>
    </submittedName>
</protein>
<proteinExistence type="predicted"/>
<accession>A0A0J7Z255</accession>
<evidence type="ECO:0000313" key="2">
    <source>
        <dbReference type="Proteomes" id="UP000037432"/>
    </source>
</evidence>
<dbReference type="Proteomes" id="UP000037432">
    <property type="component" value="Unassembled WGS sequence"/>
</dbReference>
<sequence length="495" mass="54363">MTDTATLAGLDPATLADVLRVAGSADFDRWQEQIKRTGGCSDPIRLVGQTKTLDPATGTVLHAYSTTQEPGGMLRVACGNRRASRCPSCAWTYAGDTFHLIRAGLVGDPAKGTPHTIRDHPRVFATLTAPSFGPVHNRPGTRPCRCGARHREDDPVLGTPLDPESYDYAGAVLWNNHASDLWRYFTIYLRREIARRAGLTQKDAHEQSRVAYGKVAEYQKRGAVHFHAVIRFDGPEGPDDLPPAWATLDLLTDAIRAAAARVAVDVPPAGDQPARTLRWGTQLDVRPVKAFGDGSEITELAVASYVAKYATKAAETTGATDAPVHCRTCRGTGRSPRYDRADSALGRCTTCQGTGLGEDLARLEIPEHARRLMTACVDLQPLYRERQLARWAHMLGFRGHFSTKSRRYSTTLGAMRQVRADYRAAQQREALGLPDPDANPEATTLTLAHWTYAGHGHTPGESWLAANIHRDIQHNRETAREALADMPNHEMEGEW</sequence>
<evidence type="ECO:0000313" key="1">
    <source>
        <dbReference type="EMBL" id="KMS69712.1"/>
    </source>
</evidence>
<gene>
    <name evidence="1" type="ORF">ACM01_33985</name>
</gene>